<proteinExistence type="predicted"/>
<keyword evidence="2" id="KW-0479">Metal-binding</keyword>
<feature type="domain" description="GATA-type" evidence="8">
    <location>
        <begin position="374"/>
        <end position="427"/>
    </location>
</feature>
<dbReference type="PROSITE" id="PS00344">
    <property type="entry name" value="GATA_ZN_FINGER_1"/>
    <property type="match status" value="1"/>
</dbReference>
<sequence length="452" mass="50232">MYSQIHHHHHQPSFYPSATFSSPPFADMSTTTAIATTTPPPLTPHHQHLMDGNDVAFSGSEVSFAQQDCFMALMGIPSTTHVSSAFPVHQQQRPQHQQHYYNPPSPATPGSQHYGYGSTIQEPWAQKEDDMSWMMMNPITANNDDPLFFDSSLVLAQQQQQQQQQHQSSHTIVTATEQSPQQHEDTATEQPPSHINPLQILSPEALFSLSPTHHSDALFNEMVYDEPPAGMENDMISPGDTLKYLDSSTTTTTTWSSSSGASSLADEDQGGVIASSSSSYVHENDESEPHNETIESTRQQDPTMSSDDEESYVEDDDDSDPDWSFSSRRQPATRRHVRSGVSAKRNNRNKALPLVANHNASLARHSKPDLTNHHDGTIHCTNCDTTNTPLWRRNAEGDPLCNACGLFFKLHGIVRPLSLKTDVIKKRNRGSNSGGIKKQSRRRRSSKKKSKA</sequence>
<feature type="compositionally biased region" description="Basic residues" evidence="7">
    <location>
        <begin position="438"/>
        <end position="452"/>
    </location>
</feature>
<feature type="compositionally biased region" description="Polar residues" evidence="7">
    <location>
        <begin position="171"/>
        <end position="181"/>
    </location>
</feature>
<dbReference type="GO" id="GO:0000981">
    <property type="term" value="F:DNA-binding transcription factor activity, RNA polymerase II-specific"/>
    <property type="evidence" value="ECO:0007669"/>
    <property type="project" value="TreeGrafter"/>
</dbReference>
<dbReference type="PRINTS" id="PR00619">
    <property type="entry name" value="GATAZNFINGER"/>
</dbReference>
<feature type="region of interest" description="Disordered" evidence="7">
    <location>
        <begin position="250"/>
        <end position="352"/>
    </location>
</feature>
<dbReference type="PANTHER" id="PTHR10071">
    <property type="entry name" value="TRANSCRIPTION FACTOR GATA FAMILY MEMBER"/>
    <property type="match status" value="1"/>
</dbReference>
<dbReference type="PANTHER" id="PTHR10071:SF281">
    <property type="entry name" value="BOX A-BINDING FACTOR-RELATED"/>
    <property type="match status" value="1"/>
</dbReference>
<feature type="region of interest" description="Disordered" evidence="7">
    <location>
        <begin position="424"/>
        <end position="452"/>
    </location>
</feature>
<comment type="caution">
    <text evidence="9">The sequence shown here is derived from an EMBL/GenBank/DDBJ whole genome shotgun (WGS) entry which is preliminary data.</text>
</comment>
<dbReference type="EMBL" id="JARTCD010000060">
    <property type="protein sequence ID" value="KAJ8654537.1"/>
    <property type="molecule type" value="Genomic_DNA"/>
</dbReference>
<dbReference type="GO" id="GO:0005634">
    <property type="term" value="C:nucleus"/>
    <property type="evidence" value="ECO:0007669"/>
    <property type="project" value="UniProtKB-SubCell"/>
</dbReference>
<feature type="compositionally biased region" description="Basic and acidic residues" evidence="7">
    <location>
        <begin position="282"/>
        <end position="295"/>
    </location>
</feature>
<dbReference type="PROSITE" id="PS50114">
    <property type="entry name" value="GATA_ZN_FINGER_2"/>
    <property type="match status" value="1"/>
</dbReference>
<dbReference type="GeneID" id="83217248"/>
<dbReference type="GO" id="GO:0000122">
    <property type="term" value="P:negative regulation of transcription by RNA polymerase II"/>
    <property type="evidence" value="ECO:0007669"/>
    <property type="project" value="TreeGrafter"/>
</dbReference>
<evidence type="ECO:0000256" key="7">
    <source>
        <dbReference type="SAM" id="MobiDB-lite"/>
    </source>
</evidence>
<evidence type="ECO:0000256" key="4">
    <source>
        <dbReference type="ARBA" id="ARBA00022833"/>
    </source>
</evidence>
<dbReference type="Pfam" id="PF00320">
    <property type="entry name" value="GATA"/>
    <property type="match status" value="1"/>
</dbReference>
<evidence type="ECO:0000313" key="9">
    <source>
        <dbReference type="EMBL" id="KAJ8654537.1"/>
    </source>
</evidence>
<dbReference type="SUPFAM" id="SSF57716">
    <property type="entry name" value="Glucocorticoid receptor-like (DNA-binding domain)"/>
    <property type="match status" value="1"/>
</dbReference>
<evidence type="ECO:0000256" key="2">
    <source>
        <dbReference type="ARBA" id="ARBA00022723"/>
    </source>
</evidence>
<feature type="region of interest" description="Disordered" evidence="7">
    <location>
        <begin position="91"/>
        <end position="117"/>
    </location>
</feature>
<dbReference type="CDD" id="cd00202">
    <property type="entry name" value="ZnF_GATA"/>
    <property type="match status" value="1"/>
</dbReference>
<reference evidence="9 10" key="1">
    <citation type="submission" date="2023-03" db="EMBL/GenBank/DDBJ databases">
        <title>Genome sequence of Lichtheimia ornata CBS 291.66.</title>
        <authorList>
            <person name="Mohabir J.T."/>
            <person name="Shea T.P."/>
            <person name="Kurbessoian T."/>
            <person name="Berby B."/>
            <person name="Fontaine J."/>
            <person name="Livny J."/>
            <person name="Gnirke A."/>
            <person name="Stajich J.E."/>
            <person name="Cuomo C.A."/>
        </authorList>
    </citation>
    <scope>NUCLEOTIDE SEQUENCE [LARGE SCALE GENOMIC DNA]</scope>
    <source>
        <strain evidence="9">CBS 291.66</strain>
    </source>
</reference>
<keyword evidence="5" id="KW-0539">Nucleus</keyword>
<dbReference type="GO" id="GO:0000978">
    <property type="term" value="F:RNA polymerase II cis-regulatory region sequence-specific DNA binding"/>
    <property type="evidence" value="ECO:0007669"/>
    <property type="project" value="TreeGrafter"/>
</dbReference>
<keyword evidence="3 6" id="KW-0863">Zinc-finger</keyword>
<dbReference type="AlphaFoldDB" id="A0AAD7UW77"/>
<feature type="region of interest" description="Disordered" evidence="7">
    <location>
        <begin position="158"/>
        <end position="196"/>
    </location>
</feature>
<dbReference type="GO" id="GO:0045944">
    <property type="term" value="P:positive regulation of transcription by RNA polymerase II"/>
    <property type="evidence" value="ECO:0007669"/>
    <property type="project" value="TreeGrafter"/>
</dbReference>
<evidence type="ECO:0000256" key="3">
    <source>
        <dbReference type="ARBA" id="ARBA00022771"/>
    </source>
</evidence>
<evidence type="ECO:0000313" key="10">
    <source>
        <dbReference type="Proteomes" id="UP001234581"/>
    </source>
</evidence>
<dbReference type="InterPro" id="IPR039355">
    <property type="entry name" value="Transcription_factor_GATA"/>
</dbReference>
<feature type="compositionally biased region" description="Acidic residues" evidence="7">
    <location>
        <begin position="306"/>
        <end position="321"/>
    </location>
</feature>
<evidence type="ECO:0000256" key="6">
    <source>
        <dbReference type="PROSITE-ProRule" id="PRU00094"/>
    </source>
</evidence>
<dbReference type="SMART" id="SM00401">
    <property type="entry name" value="ZnF_GATA"/>
    <property type="match status" value="1"/>
</dbReference>
<dbReference type="Gene3D" id="3.30.50.10">
    <property type="entry name" value="Erythroid Transcription Factor GATA-1, subunit A"/>
    <property type="match status" value="1"/>
</dbReference>
<keyword evidence="10" id="KW-1185">Reference proteome</keyword>
<dbReference type="FunFam" id="3.30.50.10:FF:000007">
    <property type="entry name" value="Nitrogen regulatory AreA, N-terminal"/>
    <property type="match status" value="1"/>
</dbReference>
<protein>
    <recommendedName>
        <fullName evidence="8">GATA-type domain-containing protein</fullName>
    </recommendedName>
</protein>
<feature type="compositionally biased region" description="Low complexity" evidence="7">
    <location>
        <begin position="250"/>
        <end position="263"/>
    </location>
</feature>
<comment type="subcellular location">
    <subcellularLocation>
        <location evidence="1">Nucleus</location>
    </subcellularLocation>
</comment>
<name>A0AAD7UW77_9FUNG</name>
<accession>A0AAD7UW77</accession>
<evidence type="ECO:0000256" key="1">
    <source>
        <dbReference type="ARBA" id="ARBA00004123"/>
    </source>
</evidence>
<keyword evidence="4" id="KW-0862">Zinc</keyword>
<dbReference type="RefSeq" id="XP_058339451.1">
    <property type="nucleotide sequence ID" value="XM_058489829.1"/>
</dbReference>
<evidence type="ECO:0000256" key="5">
    <source>
        <dbReference type="ARBA" id="ARBA00023242"/>
    </source>
</evidence>
<dbReference type="InterPro" id="IPR013088">
    <property type="entry name" value="Znf_NHR/GATA"/>
</dbReference>
<organism evidence="9 10">
    <name type="scientific">Lichtheimia ornata</name>
    <dbReference type="NCBI Taxonomy" id="688661"/>
    <lineage>
        <taxon>Eukaryota</taxon>
        <taxon>Fungi</taxon>
        <taxon>Fungi incertae sedis</taxon>
        <taxon>Mucoromycota</taxon>
        <taxon>Mucoromycotina</taxon>
        <taxon>Mucoromycetes</taxon>
        <taxon>Mucorales</taxon>
        <taxon>Lichtheimiaceae</taxon>
        <taxon>Lichtheimia</taxon>
    </lineage>
</organism>
<gene>
    <name evidence="9" type="ORF">O0I10_009843</name>
</gene>
<feature type="compositionally biased region" description="Low complexity" evidence="7">
    <location>
        <begin position="158"/>
        <end position="170"/>
    </location>
</feature>
<dbReference type="Proteomes" id="UP001234581">
    <property type="component" value="Unassembled WGS sequence"/>
</dbReference>
<dbReference type="InterPro" id="IPR000679">
    <property type="entry name" value="Znf_GATA"/>
</dbReference>
<evidence type="ECO:0000259" key="8">
    <source>
        <dbReference type="PROSITE" id="PS50114"/>
    </source>
</evidence>
<dbReference type="GO" id="GO:0008270">
    <property type="term" value="F:zinc ion binding"/>
    <property type="evidence" value="ECO:0007669"/>
    <property type="project" value="UniProtKB-KW"/>
</dbReference>